<evidence type="ECO:0000259" key="1">
    <source>
        <dbReference type="Pfam" id="PF04149"/>
    </source>
</evidence>
<dbReference type="Pfam" id="PF04149">
    <property type="entry name" value="DUF397"/>
    <property type="match status" value="1"/>
</dbReference>
<evidence type="ECO:0000313" key="3">
    <source>
        <dbReference type="Proteomes" id="UP000660680"/>
    </source>
</evidence>
<keyword evidence="3" id="KW-1185">Reference proteome</keyword>
<comment type="caution">
    <text evidence="2">The sequence shown here is derived from an EMBL/GenBank/DDBJ whole genome shotgun (WGS) entry which is preliminary data.</text>
</comment>
<proteinExistence type="predicted"/>
<dbReference type="InterPro" id="IPR007278">
    <property type="entry name" value="DUF397"/>
</dbReference>
<organism evidence="2 3">
    <name type="scientific">Actinokineospora fastidiosa</name>
    <dbReference type="NCBI Taxonomy" id="1816"/>
    <lineage>
        <taxon>Bacteria</taxon>
        <taxon>Bacillati</taxon>
        <taxon>Actinomycetota</taxon>
        <taxon>Actinomycetes</taxon>
        <taxon>Pseudonocardiales</taxon>
        <taxon>Pseudonocardiaceae</taxon>
        <taxon>Actinokineospora</taxon>
    </lineage>
</organism>
<protein>
    <recommendedName>
        <fullName evidence="1">DUF397 domain-containing protein</fullName>
    </recommendedName>
</protein>
<accession>A0A918GR94</accession>
<gene>
    <name evidence="2" type="ORF">GCM10010171_57210</name>
</gene>
<dbReference type="Proteomes" id="UP000660680">
    <property type="component" value="Unassembled WGS sequence"/>
</dbReference>
<reference evidence="2" key="1">
    <citation type="journal article" date="2014" name="Int. J. Syst. Evol. Microbiol.">
        <title>Complete genome sequence of Corynebacterium casei LMG S-19264T (=DSM 44701T), isolated from a smear-ripened cheese.</title>
        <authorList>
            <consortium name="US DOE Joint Genome Institute (JGI-PGF)"/>
            <person name="Walter F."/>
            <person name="Albersmeier A."/>
            <person name="Kalinowski J."/>
            <person name="Ruckert C."/>
        </authorList>
    </citation>
    <scope>NUCLEOTIDE SEQUENCE</scope>
    <source>
        <strain evidence="2">JCM 3276</strain>
    </source>
</reference>
<reference evidence="2" key="2">
    <citation type="submission" date="2020-09" db="EMBL/GenBank/DDBJ databases">
        <authorList>
            <person name="Sun Q."/>
            <person name="Ohkuma M."/>
        </authorList>
    </citation>
    <scope>NUCLEOTIDE SEQUENCE</scope>
    <source>
        <strain evidence="2">JCM 3276</strain>
    </source>
</reference>
<dbReference type="AlphaFoldDB" id="A0A918GR94"/>
<feature type="domain" description="DUF397" evidence="1">
    <location>
        <begin position="35"/>
        <end position="72"/>
    </location>
</feature>
<sequence length="88" mass="9359">MIGRGRGSGTSLACAGTMHYVHVWEHLSPDLSHISWRKSSFRGGNGGECVDAAIGAVRDSKNPSGGMVVVTDLRDLVQAVKTGRISHR</sequence>
<dbReference type="EMBL" id="BMRB01000007">
    <property type="protein sequence ID" value="GGS54615.1"/>
    <property type="molecule type" value="Genomic_DNA"/>
</dbReference>
<name>A0A918GR94_9PSEU</name>
<evidence type="ECO:0000313" key="2">
    <source>
        <dbReference type="EMBL" id="GGS54615.1"/>
    </source>
</evidence>